<feature type="transmembrane region" description="Helical" evidence="1">
    <location>
        <begin position="325"/>
        <end position="345"/>
    </location>
</feature>
<evidence type="ECO:0000313" key="3">
    <source>
        <dbReference type="Proteomes" id="UP000034723"/>
    </source>
</evidence>
<evidence type="ECO:0000313" key="2">
    <source>
        <dbReference type="EMBL" id="AKG90677.1"/>
    </source>
</evidence>
<dbReference type="InParanoid" id="A0A0F7IBV3"/>
<proteinExistence type="predicted"/>
<keyword evidence="1" id="KW-1133">Transmembrane helix</keyword>
<dbReference type="GeneID" id="24804617"/>
<dbReference type="Proteomes" id="UP000034723">
    <property type="component" value="Chromosome"/>
</dbReference>
<dbReference type="OrthoDB" id="51670at2157"/>
<dbReference type="AlphaFoldDB" id="A0A0F7IBV3"/>
<dbReference type="RefSeq" id="WP_052747854.1">
    <property type="nucleotide sequence ID" value="NZ_CP011267.1"/>
</dbReference>
<dbReference type="HOGENOM" id="CLU_069529_0_0_2"/>
<name>A0A0F7IBV3_9EURY</name>
<dbReference type="EMBL" id="CP011267">
    <property type="protein sequence ID" value="AKG90677.1"/>
    <property type="molecule type" value="Genomic_DNA"/>
</dbReference>
<sequence>MEYLLFHSEELEDVVREISGLTHSFRRFGEVEVMAVTEGMDTVVARYERYVVVVTRSLRPNREPVARYAVEAGTNLKREFAGGRYETRGDTILLEGSFDEDLVYGHLIALLCEITTARILAKDSRLRAEHLTRDETAIISDTVRILEGAGKMEISALENLALELSSLKARFFSSYMTFKDENEEIGLAILKARKISRSLDGLLSEWIDELAFELESLKYYETSFEQTLNGVRDALETVHLRLEMLHRGENLELQRRTSSLQAAAAIIEFVAVFYYSMGIWDKYVGLSNYSKWATFTLLATLSAVVVFYTEVIGEYLSEGRLGRKFAISTMVLVLTILAMFLIPLIF</sequence>
<protein>
    <recommendedName>
        <fullName evidence="4">CorA-like Mg2+ transporter protein</fullName>
    </recommendedName>
</protein>
<dbReference type="KEGG" id="gah:GAH_02054"/>
<feature type="transmembrane region" description="Helical" evidence="1">
    <location>
        <begin position="292"/>
        <end position="313"/>
    </location>
</feature>
<reference evidence="2 3" key="1">
    <citation type="submission" date="2015-04" db="EMBL/GenBank/DDBJ databases">
        <title>The complete genome sequence of the hyperthermophilic, obligate iron-reducing archaeon Geoglobus ahangari strain 234T.</title>
        <authorList>
            <person name="Manzella M.P."/>
            <person name="Holmes D.E."/>
            <person name="Rocheleau J.M."/>
            <person name="Chung A."/>
            <person name="Reguera G."/>
            <person name="Kashefi K."/>
        </authorList>
    </citation>
    <scope>NUCLEOTIDE SEQUENCE [LARGE SCALE GENOMIC DNA]</scope>
    <source>
        <strain evidence="2 3">234</strain>
    </source>
</reference>
<evidence type="ECO:0008006" key="4">
    <source>
        <dbReference type="Google" id="ProtNLM"/>
    </source>
</evidence>
<keyword evidence="1" id="KW-0472">Membrane</keyword>
<keyword evidence="1" id="KW-0812">Transmembrane</keyword>
<dbReference type="PATRIC" id="fig|113653.22.peg.2022"/>
<organism evidence="2 3">
    <name type="scientific">Geoglobus ahangari</name>
    <dbReference type="NCBI Taxonomy" id="113653"/>
    <lineage>
        <taxon>Archaea</taxon>
        <taxon>Methanobacteriati</taxon>
        <taxon>Methanobacteriota</taxon>
        <taxon>Archaeoglobi</taxon>
        <taxon>Archaeoglobales</taxon>
        <taxon>Archaeoglobaceae</taxon>
        <taxon>Geoglobus</taxon>
    </lineage>
</organism>
<feature type="transmembrane region" description="Helical" evidence="1">
    <location>
        <begin position="260"/>
        <end position="280"/>
    </location>
</feature>
<accession>A0A0F7IBV3</accession>
<evidence type="ECO:0000256" key="1">
    <source>
        <dbReference type="SAM" id="Phobius"/>
    </source>
</evidence>
<keyword evidence="3" id="KW-1185">Reference proteome</keyword>
<gene>
    <name evidence="2" type="ORF">GAH_02054</name>
</gene>